<sequence>MVWDDRLISVKELTEIKRRTPRFPSRERNFAVRRRGPRRSVSLLAASLLSFDDDTNISSRFCSLDEQEENQLRGAEPFRATESEPRTIQPTELLKLSAIPKNPAILNGKLHRRHTTLSLLAGVGGKMSPKGPAVDQSKLEVRVSYVATPGGEPQGIRVRIPEPKIDCYARSVTEKDYYRKSSSLDRRDRYTTMSAADMKKGLQDKRRNLLLDKKSRYTTIPGAELRRSLTIGKCALNDGLDLSLVPWPGMKQVCVRVVHLYCKIFEQLELFELIVRKNCSNCKCPREAHDVCHHEWVSVRARLGLKADETPEPACFDPRDAGLAWAPPGLPLHKVEEYFSMLPEISVPRLGMPGERHRDRELARQLPKQDLARVYCRHLDQQHSQSADDFMAARNEIALDIASVQEVFDKGASCGACNESLKYKSLSVLASKVGQLYHPKCFKCIQCKELLVDLAYCVHDDGLYCERHYAEQLKPRCAACDELIFSGEYTKAMNKDWHSGHFCCWQCDESLTGQRYVLRDEHPYCIKCYESVFANNCEECHKIIGIDSKDLSYKDKHWHEACFLCSRCRASLVDKQFGSKVDKIYCGNCYDSQFASRCDGCGDVFRAGTKKMEYKTRQWHEKCFCCVVCKTPIGTKSFIPREQEIYCAGCYEDKFATRCIKCNKIITSGGVTYKNEPWHRDCFTCTHCNQSLAGQRFTSRDEKPYCAECFGELFAKRCTSCTKPITGIGGTRFISFEDRHWHNDCFICAGCNTSLVGRGFITDAEDIICPECAKQKLS</sequence>
<feature type="domain" description="LIM zinc-binding" evidence="7">
    <location>
        <begin position="596"/>
        <end position="656"/>
    </location>
</feature>
<dbReference type="SUPFAM" id="SSF57716">
    <property type="entry name" value="Glucocorticoid receptor-like (DNA-binding domain)"/>
    <property type="match status" value="6"/>
</dbReference>
<keyword evidence="4 6" id="KW-0862">Zinc</keyword>
<name>A0ABD2WUM8_9HYME</name>
<gene>
    <name evidence="9" type="ORF">TKK_009346</name>
</gene>
<evidence type="ECO:0000256" key="3">
    <source>
        <dbReference type="ARBA" id="ARBA00022771"/>
    </source>
</evidence>
<evidence type="ECO:0000259" key="8">
    <source>
        <dbReference type="PROSITE" id="PS51303"/>
    </source>
</evidence>
<dbReference type="CDD" id="cd09425">
    <property type="entry name" value="LIM4_LIMPETin"/>
    <property type="match status" value="1"/>
</dbReference>
<keyword evidence="3" id="KW-0863">Zinc-finger</keyword>
<dbReference type="CDD" id="cd09417">
    <property type="entry name" value="LIM2_LIMPETin_like"/>
    <property type="match status" value="1"/>
</dbReference>
<dbReference type="Gene3D" id="2.10.110.10">
    <property type="entry name" value="Cysteine Rich Protein"/>
    <property type="match status" value="6"/>
</dbReference>
<feature type="domain" description="PET" evidence="8">
    <location>
        <begin position="304"/>
        <end position="413"/>
    </location>
</feature>
<reference evidence="9 10" key="1">
    <citation type="journal article" date="2024" name="bioRxiv">
        <title>A reference genome for Trichogramma kaykai: A tiny desert-dwelling parasitoid wasp with competing sex-ratio distorters.</title>
        <authorList>
            <person name="Culotta J."/>
            <person name="Lindsey A.R."/>
        </authorList>
    </citation>
    <scope>NUCLEOTIDE SEQUENCE [LARGE SCALE GENOMIC DNA]</scope>
    <source>
        <strain evidence="9 10">KSX58</strain>
    </source>
</reference>
<dbReference type="EMBL" id="JBJJXI010000069">
    <property type="protein sequence ID" value="KAL3396756.1"/>
    <property type="molecule type" value="Genomic_DNA"/>
</dbReference>
<dbReference type="Pfam" id="PF00412">
    <property type="entry name" value="LIM"/>
    <property type="match status" value="6"/>
</dbReference>
<keyword evidence="2" id="KW-0677">Repeat</keyword>
<dbReference type="FunFam" id="2.10.110.10:FF:000070">
    <property type="entry name" value="Four and a half LIM domains 3"/>
    <property type="match status" value="1"/>
</dbReference>
<feature type="domain" description="LIM zinc-binding" evidence="7">
    <location>
        <begin position="412"/>
        <end position="474"/>
    </location>
</feature>
<protein>
    <submittedName>
        <fullName evidence="9">Uncharacterized protein</fullName>
    </submittedName>
</protein>
<evidence type="ECO:0000313" key="9">
    <source>
        <dbReference type="EMBL" id="KAL3396756.1"/>
    </source>
</evidence>
<evidence type="ECO:0000313" key="10">
    <source>
        <dbReference type="Proteomes" id="UP001627154"/>
    </source>
</evidence>
<dbReference type="AlphaFoldDB" id="A0ABD2WUM8"/>
<evidence type="ECO:0000256" key="2">
    <source>
        <dbReference type="ARBA" id="ARBA00022737"/>
    </source>
</evidence>
<keyword evidence="1 6" id="KW-0479">Metal-binding</keyword>
<dbReference type="Pfam" id="PF06297">
    <property type="entry name" value="PET"/>
    <property type="match status" value="1"/>
</dbReference>
<dbReference type="PANTHER" id="PTHR24205:SF4">
    <property type="entry name" value="PROTEIN ESPINAS"/>
    <property type="match status" value="1"/>
</dbReference>
<dbReference type="PROSITE" id="PS50023">
    <property type="entry name" value="LIM_DOMAIN_2"/>
    <property type="match status" value="5"/>
</dbReference>
<dbReference type="FunFam" id="2.10.110.10:FF:000005">
    <property type="entry name" value="Testin isoform 1"/>
    <property type="match status" value="1"/>
</dbReference>
<dbReference type="CDD" id="cd09421">
    <property type="entry name" value="LIM3_LIMPETin"/>
    <property type="match status" value="1"/>
</dbReference>
<dbReference type="InterPro" id="IPR010442">
    <property type="entry name" value="PET_domain"/>
</dbReference>
<accession>A0ABD2WUM8</accession>
<comment type="caution">
    <text evidence="9">The sequence shown here is derived from an EMBL/GenBank/DDBJ whole genome shotgun (WGS) entry which is preliminary data.</text>
</comment>
<feature type="domain" description="LIM zinc-binding" evidence="7">
    <location>
        <begin position="475"/>
        <end position="535"/>
    </location>
</feature>
<dbReference type="FunFam" id="2.10.110.10:FF:000081">
    <property type="entry name" value="Uncharacterized protein, isoform A"/>
    <property type="match status" value="1"/>
</dbReference>
<evidence type="ECO:0000256" key="6">
    <source>
        <dbReference type="PROSITE-ProRule" id="PRU00125"/>
    </source>
</evidence>
<dbReference type="PANTHER" id="PTHR24205">
    <property type="entry name" value="FOUR AND A HALF LIM DOMAINS PROTEIN"/>
    <property type="match status" value="1"/>
</dbReference>
<dbReference type="CDD" id="cd09830">
    <property type="entry name" value="PET_LIMPETin_LIM-9"/>
    <property type="match status" value="1"/>
</dbReference>
<dbReference type="FunFam" id="2.10.110.10:FF:000013">
    <property type="entry name" value="Four and a half LIM domains 1"/>
    <property type="match status" value="1"/>
</dbReference>
<dbReference type="PROSITE" id="PS00478">
    <property type="entry name" value="LIM_DOMAIN_1"/>
    <property type="match status" value="3"/>
</dbReference>
<evidence type="ECO:0000256" key="1">
    <source>
        <dbReference type="ARBA" id="ARBA00022723"/>
    </source>
</evidence>
<evidence type="ECO:0000259" key="7">
    <source>
        <dbReference type="PROSITE" id="PS50023"/>
    </source>
</evidence>
<feature type="domain" description="LIM zinc-binding" evidence="7">
    <location>
        <begin position="719"/>
        <end position="778"/>
    </location>
</feature>
<keyword evidence="5 6" id="KW-0440">LIM domain</keyword>
<proteinExistence type="predicted"/>
<dbReference type="PROSITE" id="PS51303">
    <property type="entry name" value="PET"/>
    <property type="match status" value="1"/>
</dbReference>
<dbReference type="Proteomes" id="UP001627154">
    <property type="component" value="Unassembled WGS sequence"/>
</dbReference>
<dbReference type="CDD" id="cd09432">
    <property type="entry name" value="LIM6_LIMPETin"/>
    <property type="match status" value="1"/>
</dbReference>
<dbReference type="GO" id="GO:0008270">
    <property type="term" value="F:zinc ion binding"/>
    <property type="evidence" value="ECO:0007669"/>
    <property type="project" value="UniProtKB-KW"/>
</dbReference>
<dbReference type="SMART" id="SM00132">
    <property type="entry name" value="LIM"/>
    <property type="match status" value="6"/>
</dbReference>
<dbReference type="InterPro" id="IPR001781">
    <property type="entry name" value="Znf_LIM"/>
</dbReference>
<dbReference type="CDD" id="cd09430">
    <property type="entry name" value="LIM5_LIMPETin"/>
    <property type="match status" value="1"/>
</dbReference>
<evidence type="ECO:0000256" key="4">
    <source>
        <dbReference type="ARBA" id="ARBA00022833"/>
    </source>
</evidence>
<evidence type="ECO:0000256" key="5">
    <source>
        <dbReference type="ARBA" id="ARBA00023038"/>
    </source>
</evidence>
<dbReference type="FunFam" id="2.10.110.10:FF:000066">
    <property type="entry name" value="Four and a half LIM domains protein"/>
    <property type="match status" value="1"/>
</dbReference>
<organism evidence="9 10">
    <name type="scientific">Trichogramma kaykai</name>
    <dbReference type="NCBI Taxonomy" id="54128"/>
    <lineage>
        <taxon>Eukaryota</taxon>
        <taxon>Metazoa</taxon>
        <taxon>Ecdysozoa</taxon>
        <taxon>Arthropoda</taxon>
        <taxon>Hexapoda</taxon>
        <taxon>Insecta</taxon>
        <taxon>Pterygota</taxon>
        <taxon>Neoptera</taxon>
        <taxon>Endopterygota</taxon>
        <taxon>Hymenoptera</taxon>
        <taxon>Apocrita</taxon>
        <taxon>Proctotrupomorpha</taxon>
        <taxon>Chalcidoidea</taxon>
        <taxon>Trichogrammatidae</taxon>
        <taxon>Trichogramma</taxon>
    </lineage>
</organism>
<feature type="domain" description="LIM zinc-binding" evidence="7">
    <location>
        <begin position="657"/>
        <end position="716"/>
    </location>
</feature>
<keyword evidence="10" id="KW-1185">Reference proteome</keyword>